<dbReference type="Proteomes" id="UP000789901">
    <property type="component" value="Unassembled WGS sequence"/>
</dbReference>
<feature type="region of interest" description="Disordered" evidence="1">
    <location>
        <begin position="60"/>
        <end position="88"/>
    </location>
</feature>
<sequence>MEVNLRSYKHETRVYLPLPEIEESTTQHRKTARLGCCRSKQSTAMCEEILKIEGKAMKQGIGVPDGTEKLTRSRPEGQLKPKTDKTARQTRFQTGEHVRRNLGKLEYINRVAQIAINNKQCKKHM</sequence>
<organism evidence="2 3">
    <name type="scientific">Gigaspora margarita</name>
    <dbReference type="NCBI Taxonomy" id="4874"/>
    <lineage>
        <taxon>Eukaryota</taxon>
        <taxon>Fungi</taxon>
        <taxon>Fungi incertae sedis</taxon>
        <taxon>Mucoromycota</taxon>
        <taxon>Glomeromycotina</taxon>
        <taxon>Glomeromycetes</taxon>
        <taxon>Diversisporales</taxon>
        <taxon>Gigasporaceae</taxon>
        <taxon>Gigaspora</taxon>
    </lineage>
</organism>
<gene>
    <name evidence="2" type="ORF">GMARGA_LOCUS7461</name>
</gene>
<proteinExistence type="predicted"/>
<protein>
    <submittedName>
        <fullName evidence="2">41810_t:CDS:1</fullName>
    </submittedName>
</protein>
<accession>A0ABN7UJL2</accession>
<evidence type="ECO:0000313" key="2">
    <source>
        <dbReference type="EMBL" id="CAG8613142.1"/>
    </source>
</evidence>
<comment type="caution">
    <text evidence="2">The sequence shown here is derived from an EMBL/GenBank/DDBJ whole genome shotgun (WGS) entry which is preliminary data.</text>
</comment>
<evidence type="ECO:0000313" key="3">
    <source>
        <dbReference type="Proteomes" id="UP000789901"/>
    </source>
</evidence>
<keyword evidence="3" id="KW-1185">Reference proteome</keyword>
<name>A0ABN7UJL2_GIGMA</name>
<feature type="compositionally biased region" description="Basic and acidic residues" evidence="1">
    <location>
        <begin position="66"/>
        <end position="87"/>
    </location>
</feature>
<reference evidence="2 3" key="1">
    <citation type="submission" date="2021-06" db="EMBL/GenBank/DDBJ databases">
        <authorList>
            <person name="Kallberg Y."/>
            <person name="Tangrot J."/>
            <person name="Rosling A."/>
        </authorList>
    </citation>
    <scope>NUCLEOTIDE SEQUENCE [LARGE SCALE GENOMIC DNA]</scope>
    <source>
        <strain evidence="2 3">120-4 pot B 10/14</strain>
    </source>
</reference>
<evidence type="ECO:0000256" key="1">
    <source>
        <dbReference type="SAM" id="MobiDB-lite"/>
    </source>
</evidence>
<dbReference type="EMBL" id="CAJVQB010003614">
    <property type="protein sequence ID" value="CAG8613142.1"/>
    <property type="molecule type" value="Genomic_DNA"/>
</dbReference>